<evidence type="ECO:0000313" key="2">
    <source>
        <dbReference type="EMBL" id="KAL2468967.1"/>
    </source>
</evidence>
<evidence type="ECO:0000313" key="3">
    <source>
        <dbReference type="Proteomes" id="UP001604277"/>
    </source>
</evidence>
<protein>
    <submittedName>
        <fullName evidence="2">Uncharacterized protein</fullName>
    </submittedName>
</protein>
<gene>
    <name evidence="1" type="ORF">Fot_50360</name>
    <name evidence="2" type="ORF">Fot_50543</name>
</gene>
<dbReference type="EMBL" id="JBFOLJ010000016">
    <property type="protein sequence ID" value="KAL2468784.1"/>
    <property type="molecule type" value="Genomic_DNA"/>
</dbReference>
<comment type="caution">
    <text evidence="2">The sequence shown here is derived from an EMBL/GenBank/DDBJ whole genome shotgun (WGS) entry which is preliminary data.</text>
</comment>
<name>A0ABD1PZF1_9LAMI</name>
<evidence type="ECO:0000313" key="1">
    <source>
        <dbReference type="EMBL" id="KAL2468784.1"/>
    </source>
</evidence>
<accession>A0ABD1PZF1</accession>
<organism evidence="2 3">
    <name type="scientific">Forsythia ovata</name>
    <dbReference type="NCBI Taxonomy" id="205694"/>
    <lineage>
        <taxon>Eukaryota</taxon>
        <taxon>Viridiplantae</taxon>
        <taxon>Streptophyta</taxon>
        <taxon>Embryophyta</taxon>
        <taxon>Tracheophyta</taxon>
        <taxon>Spermatophyta</taxon>
        <taxon>Magnoliopsida</taxon>
        <taxon>eudicotyledons</taxon>
        <taxon>Gunneridae</taxon>
        <taxon>Pentapetalae</taxon>
        <taxon>asterids</taxon>
        <taxon>lamiids</taxon>
        <taxon>Lamiales</taxon>
        <taxon>Oleaceae</taxon>
        <taxon>Forsythieae</taxon>
        <taxon>Forsythia</taxon>
    </lineage>
</organism>
<dbReference type="AlphaFoldDB" id="A0ABD1PZF1"/>
<sequence>MPSGLEAHTRLDNVSNRQNGNLSKEITVVVTPGYGYFVSEPLTVLIEKCQLKCVALHSSNRDFNDLKMVKGNIGAVESKRSVRPGEREALGNPDLVNCLKYTYPQYDYIVYSNHLFA</sequence>
<reference evidence="3" key="1">
    <citation type="submission" date="2024-07" db="EMBL/GenBank/DDBJ databases">
        <title>Two chromosome-level genome assemblies of Korean endemic species Abeliophyllum distichum and Forsythia ovata (Oleaceae).</title>
        <authorList>
            <person name="Jang H."/>
        </authorList>
    </citation>
    <scope>NUCLEOTIDE SEQUENCE [LARGE SCALE GENOMIC DNA]</scope>
</reference>
<keyword evidence="3" id="KW-1185">Reference proteome</keyword>
<proteinExistence type="predicted"/>
<dbReference type="Proteomes" id="UP001604277">
    <property type="component" value="Unassembled WGS sequence"/>
</dbReference>
<dbReference type="EMBL" id="JBFOLJ010000016">
    <property type="protein sequence ID" value="KAL2468967.1"/>
    <property type="molecule type" value="Genomic_DNA"/>
</dbReference>
<reference evidence="2" key="2">
    <citation type="submission" date="2024-07" db="EMBL/GenBank/DDBJ databases">
        <title>Two chromosome-level genome assemblies of Korean endemic species Abeliophyllum distichum and Forsythia ovata (Oleaceae).</title>
        <authorList>
            <person name="Mun J.H."/>
        </authorList>
    </citation>
    <scope>NUCLEOTIDE SEQUENCE</scope>
    <source>
        <strain evidence="2">KNKB202402200001</strain>
        <tissue evidence="2">Leaf</tissue>
    </source>
</reference>